<proteinExistence type="predicted"/>
<dbReference type="AlphaFoldDB" id="A0A0F8WN87"/>
<gene>
    <name evidence="1" type="ORF">LCGC14_3131950</name>
</gene>
<evidence type="ECO:0000313" key="1">
    <source>
        <dbReference type="EMBL" id="KKK49745.1"/>
    </source>
</evidence>
<name>A0A0F8WN87_9ZZZZ</name>
<accession>A0A0F8WN87</accession>
<protein>
    <submittedName>
        <fullName evidence="1">Uncharacterized protein</fullName>
    </submittedName>
</protein>
<dbReference type="EMBL" id="LAZR01068380">
    <property type="protein sequence ID" value="KKK49745.1"/>
    <property type="molecule type" value="Genomic_DNA"/>
</dbReference>
<comment type="caution">
    <text evidence="1">The sequence shown here is derived from an EMBL/GenBank/DDBJ whole genome shotgun (WGS) entry which is preliminary data.</text>
</comment>
<sequence length="136" mass="15994">MKKLLIILVFIFIFNLMTIISLAEETQNVKIIIDTTEDNFFKATFEKFTKDSYELINEGTTYTETGIYYFHLTTNQILEINIESNNGYALITLYSFYNGTASRIDAIGYLDFVIAYDDRYKTRYEEDENIIYSLDE</sequence>
<reference evidence="1" key="1">
    <citation type="journal article" date="2015" name="Nature">
        <title>Complex archaea that bridge the gap between prokaryotes and eukaryotes.</title>
        <authorList>
            <person name="Spang A."/>
            <person name="Saw J.H."/>
            <person name="Jorgensen S.L."/>
            <person name="Zaremba-Niedzwiedzka K."/>
            <person name="Martijn J."/>
            <person name="Lind A.E."/>
            <person name="van Eijk R."/>
            <person name="Schleper C."/>
            <person name="Guy L."/>
            <person name="Ettema T.J."/>
        </authorList>
    </citation>
    <scope>NUCLEOTIDE SEQUENCE</scope>
</reference>
<organism evidence="1">
    <name type="scientific">marine sediment metagenome</name>
    <dbReference type="NCBI Taxonomy" id="412755"/>
    <lineage>
        <taxon>unclassified sequences</taxon>
        <taxon>metagenomes</taxon>
        <taxon>ecological metagenomes</taxon>
    </lineage>
</organism>